<comment type="caution">
    <text evidence="1">The sequence shown here is derived from an EMBL/GenBank/DDBJ whole genome shotgun (WGS) entry which is preliminary data.</text>
</comment>
<keyword evidence="2" id="KW-1185">Reference proteome</keyword>
<dbReference type="Proteomes" id="UP000249842">
    <property type="component" value="Unassembled WGS sequence"/>
</dbReference>
<dbReference type="AlphaFoldDB" id="A0A328AY42"/>
<accession>A0A328AY42</accession>
<dbReference type="EMBL" id="QFYP01000001">
    <property type="protein sequence ID" value="RAK60020.1"/>
    <property type="molecule type" value="Genomic_DNA"/>
</dbReference>
<protein>
    <submittedName>
        <fullName evidence="1">Uncharacterized protein</fullName>
    </submittedName>
</protein>
<gene>
    <name evidence="1" type="ORF">DJ021_09495</name>
</gene>
<sequence>MKRIDLDDLPPRAAALLTGAEPGEEVVLVRDGLVVGRLVGGAAEPQALPDDEEPSEEQAKEIFEHFRSIVEDEF</sequence>
<reference evidence="2" key="1">
    <citation type="submission" date="2018-05" db="EMBL/GenBank/DDBJ databases">
        <authorList>
            <person name="Li X."/>
        </authorList>
    </citation>
    <scope>NUCLEOTIDE SEQUENCE [LARGE SCALE GENOMIC DNA]</scope>
    <source>
        <strain evidence="2">HKS-05</strain>
    </source>
</reference>
<evidence type="ECO:0000313" key="1">
    <source>
        <dbReference type="EMBL" id="RAK60020.1"/>
    </source>
</evidence>
<evidence type="ECO:0000313" key="2">
    <source>
        <dbReference type="Proteomes" id="UP000249842"/>
    </source>
</evidence>
<dbReference type="RefSeq" id="WP_111457313.1">
    <property type="nucleotide sequence ID" value="NZ_QFYP01000001.1"/>
</dbReference>
<name>A0A328AY42_9CAUL</name>
<organism evidence="1 2">
    <name type="scientific">Phenylobacterium hankyongense</name>
    <dbReference type="NCBI Taxonomy" id="1813876"/>
    <lineage>
        <taxon>Bacteria</taxon>
        <taxon>Pseudomonadati</taxon>
        <taxon>Pseudomonadota</taxon>
        <taxon>Alphaproteobacteria</taxon>
        <taxon>Caulobacterales</taxon>
        <taxon>Caulobacteraceae</taxon>
        <taxon>Phenylobacterium</taxon>
    </lineage>
</organism>
<proteinExistence type="predicted"/>